<dbReference type="InterPro" id="IPR033121">
    <property type="entry name" value="PEPTIDASE_A1"/>
</dbReference>
<comment type="caution">
    <text evidence="6">The sequence shown here is derived from an EMBL/GenBank/DDBJ whole genome shotgun (WGS) entry which is preliminary data.</text>
</comment>
<keyword evidence="3" id="KW-0645">Protease</keyword>
<dbReference type="PANTHER" id="PTHR47966:SF51">
    <property type="entry name" value="BETA-SITE APP-CLEAVING ENZYME, ISOFORM A-RELATED"/>
    <property type="match status" value="1"/>
</dbReference>
<dbReference type="SUPFAM" id="SSF50630">
    <property type="entry name" value="Acid proteases"/>
    <property type="match status" value="1"/>
</dbReference>
<sequence length="576" mass="61725">MRGSGLSTSLVLAFFVSTTVKAREVSGSPPRHHELRTEHGLHLPIYRQEVPSIRRRGLTGSIGLGDYLDVTYNVLVTVGGVSTPVVLDTGSSDLWVISDACAACPRSVQLYPQATFQSVGLEARLLYGDSQTGTHAFGLIGKDTVNLAGLTLQDQFFAAINDTNTSVEDTGNAGIFGLGFPVNSVIWTALFIDQRNPGVSKRSANDMALNRPVFPDVSKLIGHERTNFKRLPFPNITALRGGLMTNHDSRQASSSFVDAIFQSYARTGPLLSRLVATSDLTSPQFTVTLQRNTVDVGGNVGVLSIGELPRGIKNESITWVPIRRYDSSQGGLPPPPDSPSEEYPITWEIFIDDVYLDGERLPRSTLSPPATTLSALVDTGNSLIRGPADVVQTIRSTLGTRFPCSEPHTLAFQIGGKLFPIDPRDFANQEFSNTVASCSPNLVPTDPPAKGGYLYSWSLGDPFLKSVLSTFHYGNLTYPSHDPPRMGFLSTVPADADDQLKAAVEDAAKNGGNFPATSEAAPTGVPTGVVQTNSDGVPTVEPTNTPKSNAAFRPVIKGRTVWSSFVSAALLVYVSS</sequence>
<dbReference type="AlphaFoldDB" id="A0A369J7R7"/>
<dbReference type="OrthoDB" id="3089at2759"/>
<proteinExistence type="inferred from homology"/>
<feature type="domain" description="Peptidase A1" evidence="5">
    <location>
        <begin position="72"/>
        <end position="489"/>
    </location>
</feature>
<dbReference type="InterPro" id="IPR001461">
    <property type="entry name" value="Aspartic_peptidase_A1"/>
</dbReference>
<dbReference type="GO" id="GO:0006508">
    <property type="term" value="P:proteolysis"/>
    <property type="evidence" value="ECO:0007669"/>
    <property type="project" value="UniProtKB-KW"/>
</dbReference>
<organism evidence="6 7">
    <name type="scientific">Hypsizygus marmoreus</name>
    <name type="common">White beech mushroom</name>
    <name type="synonym">Agaricus marmoreus</name>
    <dbReference type="NCBI Taxonomy" id="39966"/>
    <lineage>
        <taxon>Eukaryota</taxon>
        <taxon>Fungi</taxon>
        <taxon>Dikarya</taxon>
        <taxon>Basidiomycota</taxon>
        <taxon>Agaricomycotina</taxon>
        <taxon>Agaricomycetes</taxon>
        <taxon>Agaricomycetidae</taxon>
        <taxon>Agaricales</taxon>
        <taxon>Tricholomatineae</taxon>
        <taxon>Lyophyllaceae</taxon>
        <taxon>Hypsizygus</taxon>
    </lineage>
</organism>
<dbReference type="InterPro" id="IPR021109">
    <property type="entry name" value="Peptidase_aspartic_dom_sf"/>
</dbReference>
<feature type="chain" id="PRO_5016754144" evidence="4">
    <location>
        <begin position="23"/>
        <end position="576"/>
    </location>
</feature>
<dbReference type="InterPro" id="IPR001969">
    <property type="entry name" value="Aspartic_peptidase_AS"/>
</dbReference>
<evidence type="ECO:0000313" key="7">
    <source>
        <dbReference type="Proteomes" id="UP000076154"/>
    </source>
</evidence>
<evidence type="ECO:0000256" key="3">
    <source>
        <dbReference type="RuleBase" id="RU000454"/>
    </source>
</evidence>
<keyword evidence="4" id="KW-0732">Signal</keyword>
<dbReference type="EMBL" id="LUEZ02000124">
    <property type="protein sequence ID" value="RDB16465.1"/>
    <property type="molecule type" value="Genomic_DNA"/>
</dbReference>
<dbReference type="STRING" id="39966.A0A369J7R7"/>
<dbReference type="PRINTS" id="PR00792">
    <property type="entry name" value="PEPSIN"/>
</dbReference>
<keyword evidence="2 3" id="KW-0064">Aspartyl protease</keyword>
<feature type="signal peptide" evidence="4">
    <location>
        <begin position="1"/>
        <end position="22"/>
    </location>
</feature>
<dbReference type="CDD" id="cd05471">
    <property type="entry name" value="pepsin_like"/>
    <property type="match status" value="1"/>
</dbReference>
<accession>A0A369J7R7</accession>
<keyword evidence="7" id="KW-1185">Reference proteome</keyword>
<comment type="similarity">
    <text evidence="1 3">Belongs to the peptidase A1 family.</text>
</comment>
<dbReference type="PANTHER" id="PTHR47966">
    <property type="entry name" value="BETA-SITE APP-CLEAVING ENZYME, ISOFORM A-RELATED"/>
    <property type="match status" value="1"/>
</dbReference>
<evidence type="ECO:0000256" key="2">
    <source>
        <dbReference type="ARBA" id="ARBA00022750"/>
    </source>
</evidence>
<dbReference type="PROSITE" id="PS51767">
    <property type="entry name" value="PEPTIDASE_A1"/>
    <property type="match status" value="1"/>
</dbReference>
<evidence type="ECO:0000256" key="4">
    <source>
        <dbReference type="SAM" id="SignalP"/>
    </source>
</evidence>
<dbReference type="Pfam" id="PF00026">
    <property type="entry name" value="Asp"/>
    <property type="match status" value="2"/>
</dbReference>
<dbReference type="InParanoid" id="A0A369J7R7"/>
<name>A0A369J7R7_HYPMA</name>
<evidence type="ECO:0000259" key="5">
    <source>
        <dbReference type="PROSITE" id="PS51767"/>
    </source>
</evidence>
<evidence type="ECO:0000256" key="1">
    <source>
        <dbReference type="ARBA" id="ARBA00007447"/>
    </source>
</evidence>
<protein>
    <submittedName>
        <fullName evidence="6">Pepsin A</fullName>
    </submittedName>
</protein>
<dbReference type="GO" id="GO:0004190">
    <property type="term" value="F:aspartic-type endopeptidase activity"/>
    <property type="evidence" value="ECO:0007669"/>
    <property type="project" value="UniProtKB-KW"/>
</dbReference>
<dbReference type="Gene3D" id="2.40.70.10">
    <property type="entry name" value="Acid Proteases"/>
    <property type="match status" value="2"/>
</dbReference>
<keyword evidence="3" id="KW-0378">Hydrolase</keyword>
<dbReference type="Proteomes" id="UP000076154">
    <property type="component" value="Unassembled WGS sequence"/>
</dbReference>
<reference evidence="6" key="1">
    <citation type="submission" date="2018-04" db="EMBL/GenBank/DDBJ databases">
        <title>Whole genome sequencing of Hypsizygus marmoreus.</title>
        <authorList>
            <person name="Choi I.-G."/>
            <person name="Min B."/>
            <person name="Kim J.-G."/>
            <person name="Kim S."/>
            <person name="Oh Y.-L."/>
            <person name="Kong W.-S."/>
            <person name="Park H."/>
            <person name="Jeong J."/>
            <person name="Song E.-S."/>
        </authorList>
    </citation>
    <scope>NUCLEOTIDE SEQUENCE [LARGE SCALE GENOMIC DNA]</scope>
    <source>
        <strain evidence="6">51987-8</strain>
    </source>
</reference>
<dbReference type="InterPro" id="IPR034164">
    <property type="entry name" value="Pepsin-like_dom"/>
</dbReference>
<evidence type="ECO:0000313" key="6">
    <source>
        <dbReference type="EMBL" id="RDB16465.1"/>
    </source>
</evidence>
<gene>
    <name evidence="6" type="primary">PGA_3</name>
    <name evidence="6" type="ORF">Hypma_002815</name>
</gene>
<dbReference type="PROSITE" id="PS00141">
    <property type="entry name" value="ASP_PROTEASE"/>
    <property type="match status" value="1"/>
</dbReference>